<feature type="transmembrane region" description="Helical" evidence="1">
    <location>
        <begin position="6"/>
        <end position="30"/>
    </location>
</feature>
<gene>
    <name evidence="2" type="ORF">SAMN02745217_01920</name>
</gene>
<keyword evidence="1" id="KW-1133">Transmembrane helix</keyword>
<keyword evidence="1" id="KW-0812">Transmembrane</keyword>
<keyword evidence="3" id="KW-1185">Reference proteome</keyword>
<dbReference type="EMBL" id="FRFD01000005">
    <property type="protein sequence ID" value="SHO48602.1"/>
    <property type="molecule type" value="Genomic_DNA"/>
</dbReference>
<organism evidence="2 3">
    <name type="scientific">Anaerocolumna xylanovorans DSM 12503</name>
    <dbReference type="NCBI Taxonomy" id="1121345"/>
    <lineage>
        <taxon>Bacteria</taxon>
        <taxon>Bacillati</taxon>
        <taxon>Bacillota</taxon>
        <taxon>Clostridia</taxon>
        <taxon>Lachnospirales</taxon>
        <taxon>Lachnospiraceae</taxon>
        <taxon>Anaerocolumna</taxon>
    </lineage>
</organism>
<dbReference type="STRING" id="1121345.SAMN02745217_01920"/>
<evidence type="ECO:0000313" key="3">
    <source>
        <dbReference type="Proteomes" id="UP000184612"/>
    </source>
</evidence>
<protein>
    <submittedName>
        <fullName evidence="2">Uncharacterized protein</fullName>
    </submittedName>
</protein>
<accession>A0A1M7Y7J1</accession>
<name>A0A1M7Y7J1_9FIRM</name>
<evidence type="ECO:0000256" key="1">
    <source>
        <dbReference type="SAM" id="Phobius"/>
    </source>
</evidence>
<dbReference type="Proteomes" id="UP000184612">
    <property type="component" value="Unassembled WGS sequence"/>
</dbReference>
<proteinExistence type="predicted"/>
<dbReference type="AlphaFoldDB" id="A0A1M7Y7J1"/>
<evidence type="ECO:0000313" key="2">
    <source>
        <dbReference type="EMBL" id="SHO48602.1"/>
    </source>
</evidence>
<keyword evidence="1" id="KW-0472">Membrane</keyword>
<reference evidence="2 3" key="1">
    <citation type="submission" date="2016-12" db="EMBL/GenBank/DDBJ databases">
        <authorList>
            <person name="Song W.-J."/>
            <person name="Kurnit D.M."/>
        </authorList>
    </citation>
    <scope>NUCLEOTIDE SEQUENCE [LARGE SCALE GENOMIC DNA]</scope>
    <source>
        <strain evidence="2 3">DSM 12503</strain>
    </source>
</reference>
<sequence length="64" mass="7766">MKKKVWVLLYILFQCTWGFLQTFLGFCFFVRYIHKPHAFYEGCIKTKWKRFGGLSLGLFYICNE</sequence>